<name>A0A372ZMT4_9ACTN</name>
<evidence type="ECO:0000313" key="8">
    <source>
        <dbReference type="Proteomes" id="UP000263377"/>
    </source>
</evidence>
<evidence type="ECO:0000256" key="1">
    <source>
        <dbReference type="ARBA" id="ARBA00006787"/>
    </source>
</evidence>
<accession>A0A372ZMT4</accession>
<evidence type="ECO:0000313" key="7">
    <source>
        <dbReference type="EMBL" id="RGD57031.1"/>
    </source>
</evidence>
<dbReference type="GO" id="GO:0016121">
    <property type="term" value="P:carotene catabolic process"/>
    <property type="evidence" value="ECO:0007669"/>
    <property type="project" value="TreeGrafter"/>
</dbReference>
<organism evidence="7 8">
    <name type="scientific">Kitasatospora xanthocidica</name>
    <dbReference type="NCBI Taxonomy" id="83382"/>
    <lineage>
        <taxon>Bacteria</taxon>
        <taxon>Bacillati</taxon>
        <taxon>Actinomycetota</taxon>
        <taxon>Actinomycetes</taxon>
        <taxon>Kitasatosporales</taxon>
        <taxon>Streptomycetaceae</taxon>
        <taxon>Kitasatospora</taxon>
    </lineage>
</organism>
<evidence type="ECO:0000256" key="3">
    <source>
        <dbReference type="ARBA" id="ARBA00023002"/>
    </source>
</evidence>
<feature type="binding site" evidence="5">
    <location>
        <position position="452"/>
    </location>
    <ligand>
        <name>Fe cation</name>
        <dbReference type="ChEBI" id="CHEBI:24875"/>
        <note>catalytic</note>
    </ligand>
</feature>
<feature type="binding site" evidence="5">
    <location>
        <position position="266"/>
    </location>
    <ligand>
        <name>Fe cation</name>
        <dbReference type="ChEBI" id="CHEBI:24875"/>
        <note>catalytic</note>
    </ligand>
</feature>
<dbReference type="PANTHER" id="PTHR10543">
    <property type="entry name" value="BETA-CAROTENE DIOXYGENASE"/>
    <property type="match status" value="1"/>
</dbReference>
<protein>
    <recommendedName>
        <fullName evidence="6">Dioxygenase</fullName>
        <ecNumber evidence="6">1.13.11.-</ecNumber>
    </recommendedName>
</protein>
<dbReference type="RefSeq" id="WP_117485748.1">
    <property type="nucleotide sequence ID" value="NZ_QVIG01000001.1"/>
</dbReference>
<evidence type="ECO:0000256" key="4">
    <source>
        <dbReference type="ARBA" id="ARBA00023004"/>
    </source>
</evidence>
<dbReference type="EMBL" id="QVIG01000001">
    <property type="protein sequence ID" value="RGD57031.1"/>
    <property type="molecule type" value="Genomic_DNA"/>
</dbReference>
<evidence type="ECO:0000256" key="5">
    <source>
        <dbReference type="PIRSR" id="PIRSR604294-1"/>
    </source>
</evidence>
<feature type="binding site" evidence="5">
    <location>
        <position position="203"/>
    </location>
    <ligand>
        <name>Fe cation</name>
        <dbReference type="ChEBI" id="CHEBI:24875"/>
        <note>catalytic</note>
    </ligand>
</feature>
<comment type="caution">
    <text evidence="7">The sequence shown here is derived from an EMBL/GenBank/DDBJ whole genome shotgun (WGS) entry which is preliminary data.</text>
</comment>
<keyword evidence="3 6" id="KW-0560">Oxidoreductase</keyword>
<comment type="similarity">
    <text evidence="1 6">Belongs to the carotenoid oxygenase family.</text>
</comment>
<dbReference type="Pfam" id="PF03055">
    <property type="entry name" value="RPE65"/>
    <property type="match status" value="1"/>
</dbReference>
<evidence type="ECO:0000256" key="6">
    <source>
        <dbReference type="RuleBase" id="RU364048"/>
    </source>
</evidence>
<keyword evidence="2 5" id="KW-0479">Metal-binding</keyword>
<dbReference type="Proteomes" id="UP000263377">
    <property type="component" value="Unassembled WGS sequence"/>
</dbReference>
<keyword evidence="4 5" id="KW-0408">Iron</keyword>
<comment type="cofactor">
    <cofactor evidence="5 6">
        <name>Fe(2+)</name>
        <dbReference type="ChEBI" id="CHEBI:29033"/>
    </cofactor>
    <text evidence="5 6">Binds 1 Fe(2+) ion per subunit.</text>
</comment>
<dbReference type="GO" id="GO:0046872">
    <property type="term" value="F:metal ion binding"/>
    <property type="evidence" value="ECO:0007669"/>
    <property type="project" value="UniProtKB-KW"/>
</dbReference>
<evidence type="ECO:0000256" key="2">
    <source>
        <dbReference type="ARBA" id="ARBA00022723"/>
    </source>
</evidence>
<keyword evidence="6" id="KW-0223">Dioxygenase</keyword>
<dbReference type="InterPro" id="IPR004294">
    <property type="entry name" value="Carotenoid_Oase"/>
</dbReference>
<dbReference type="GO" id="GO:0010436">
    <property type="term" value="F:carotenoid dioxygenase activity"/>
    <property type="evidence" value="ECO:0007669"/>
    <property type="project" value="TreeGrafter"/>
</dbReference>
<proteinExistence type="inferred from homology"/>
<sequence length="465" mass="50719">MSTVTNPFTGGYAPVEEEVTAFDLPVTGTIPAELNGRYLRNGPNGMRPEDPRPRHLFAGYAMVHGVRLLHGRARWYRNRLVRSAAVAEALGERPRPGAVPRIADVAPNTHVIGHADRTLALVEGGFRPYELSYEIETVGAGDFCGTLPDGFAAHPKLDPVTGELHAITWQRDDSERLRHLVVSPEGVVVRAVDIPVPHRPVVHDMALTRNFAVVLDLAGRVSVADNLARKTYPAVWDETRGARIGLLPRNGTEVRWFEVEPCFVFHTLNAHEDGDRVVVDVVRYPRMFAGGAVDGQSSPTLDRWTVDTVSGTVAETRLDDRPQEFPAVNPAVVGGAHRYGYSTVATPLLRHLAATADDLDALPPEAAGDALIKHDLRRQSSTVRQFGAGRYTGEVSFVPREGARGEDDGYLLTYVHDPERGASDLVVLSAEDFTGAPLATVHLPVRVPAGFHGSWIPDPVREDSQ</sequence>
<dbReference type="EC" id="1.13.11.-" evidence="6"/>
<keyword evidence="8" id="KW-1185">Reference proteome</keyword>
<reference evidence="7 8" key="1">
    <citation type="submission" date="2018-08" db="EMBL/GenBank/DDBJ databases">
        <title>Diversity &amp; Physiological Properties of Lignin-Decomposing Actinobacteria from Soil.</title>
        <authorList>
            <person name="Roh S.G."/>
            <person name="Kim S.B."/>
        </authorList>
    </citation>
    <scope>NUCLEOTIDE SEQUENCE [LARGE SCALE GENOMIC DNA]</scope>
    <source>
        <strain evidence="7 8">MMS17-GH009</strain>
    </source>
</reference>
<gene>
    <name evidence="7" type="ORF">DR950_03790</name>
</gene>
<feature type="binding site" evidence="5">
    <location>
        <position position="154"/>
    </location>
    <ligand>
        <name>Fe cation</name>
        <dbReference type="ChEBI" id="CHEBI:24875"/>
        <note>catalytic</note>
    </ligand>
</feature>
<dbReference type="PANTHER" id="PTHR10543:SF89">
    <property type="entry name" value="CAROTENOID 9,10(9',10')-CLEAVAGE DIOXYGENASE 1"/>
    <property type="match status" value="1"/>
</dbReference>
<dbReference type="AlphaFoldDB" id="A0A372ZMT4"/>